<organism evidence="1 2">
    <name type="scientific">Deinococcus soli</name>
    <name type="common">ex Cha et al. 2016</name>
    <dbReference type="NCBI Taxonomy" id="1309411"/>
    <lineage>
        <taxon>Bacteria</taxon>
        <taxon>Thermotogati</taxon>
        <taxon>Deinococcota</taxon>
        <taxon>Deinococci</taxon>
        <taxon>Deinococcales</taxon>
        <taxon>Deinococcaceae</taxon>
        <taxon>Deinococcus</taxon>
    </lineage>
</organism>
<proteinExistence type="predicted"/>
<evidence type="ECO:0000313" key="2">
    <source>
        <dbReference type="Proteomes" id="UP001185331"/>
    </source>
</evidence>
<dbReference type="AlphaFoldDB" id="A0AAE4BMP0"/>
<dbReference type="RefSeq" id="WP_309854747.1">
    <property type="nucleotide sequence ID" value="NZ_JAVDQJ010000005.1"/>
</dbReference>
<name>A0AAE4BMP0_9DEIO</name>
<protein>
    <submittedName>
        <fullName evidence="1">Uncharacterized protein</fullName>
    </submittedName>
</protein>
<sequence>MTQTRTHERHLLVPERLTAAFLSGHVTQLRRVLSHPTRNEAQRPGVTQFLHQDGERLIFRDDVGLLPDSKSPFGPVGTTLWLKESYRAGDAGVEYRADVPPEHRGGAAFHAAIKMPRAASRWSGTVETLRVARLHAMTDADAQASGYVDRAAFQDAWDIRYENEPGSQWAANPWVVTAQISHQATRRAA</sequence>
<reference evidence="1" key="1">
    <citation type="submission" date="2023-07" db="EMBL/GenBank/DDBJ databases">
        <title>Sorghum-associated microbial communities from plants grown in Nebraska, USA.</title>
        <authorList>
            <person name="Schachtman D."/>
        </authorList>
    </citation>
    <scope>NUCLEOTIDE SEQUENCE</scope>
    <source>
        <strain evidence="1">BE330</strain>
    </source>
</reference>
<dbReference type="Proteomes" id="UP001185331">
    <property type="component" value="Unassembled WGS sequence"/>
</dbReference>
<accession>A0AAE4BMP0</accession>
<evidence type="ECO:0000313" key="1">
    <source>
        <dbReference type="EMBL" id="MDR6218344.1"/>
    </source>
</evidence>
<comment type="caution">
    <text evidence="1">The sequence shown here is derived from an EMBL/GenBank/DDBJ whole genome shotgun (WGS) entry which is preliminary data.</text>
</comment>
<gene>
    <name evidence="1" type="ORF">J2Y00_001907</name>
</gene>
<dbReference type="EMBL" id="JAVDQK010000004">
    <property type="protein sequence ID" value="MDR6218344.1"/>
    <property type="molecule type" value="Genomic_DNA"/>
</dbReference>